<dbReference type="EMBL" id="CP120992">
    <property type="protein sequence ID" value="WLQ43947.1"/>
    <property type="molecule type" value="Genomic_DNA"/>
</dbReference>
<dbReference type="RefSeq" id="WP_306091359.1">
    <property type="nucleotide sequence ID" value="NZ_CP120992.1"/>
</dbReference>
<dbReference type="SUPFAM" id="SSF50998">
    <property type="entry name" value="Quinoprotein alcohol dehydrogenase-like"/>
    <property type="match status" value="1"/>
</dbReference>
<protein>
    <submittedName>
        <fullName evidence="3">NACHT and WD repeat domain-containing protein</fullName>
    </submittedName>
</protein>
<dbReference type="SMART" id="SM00320">
    <property type="entry name" value="WD40"/>
    <property type="match status" value="4"/>
</dbReference>
<accession>A0ABY9ICP8</accession>
<reference evidence="3 4" key="1">
    <citation type="submission" date="2023-03" db="EMBL/GenBank/DDBJ databases">
        <title>Isolation and description of six Streptomyces strains from soil environments, able to metabolize different microbial glucans.</title>
        <authorList>
            <person name="Widen T."/>
            <person name="Larsbrink J."/>
        </authorList>
    </citation>
    <scope>NUCLEOTIDE SEQUENCE [LARGE SCALE GENOMIC DNA]</scope>
    <source>
        <strain evidence="3 4">Mut2</strain>
    </source>
</reference>
<dbReference type="Gene3D" id="3.40.50.300">
    <property type="entry name" value="P-loop containing nucleotide triphosphate hydrolases"/>
    <property type="match status" value="1"/>
</dbReference>
<evidence type="ECO:0000313" key="3">
    <source>
        <dbReference type="EMBL" id="WLQ43947.1"/>
    </source>
</evidence>
<dbReference type="InterPro" id="IPR041664">
    <property type="entry name" value="AAA_16"/>
</dbReference>
<dbReference type="InterPro" id="IPR015943">
    <property type="entry name" value="WD40/YVTN_repeat-like_dom_sf"/>
</dbReference>
<sequence length="1495" mass="159509">MNTQAGDDLSGIARRRLVVVAVDGYRDEREGFREAIAEQVSRITTWLADPALGEDRRFEVVPVEDPLNTVGDLRDFLRGVKLSEASYEDAVVVYITGHGLCRQAGRHYLTLPKTRPERLLSTAFPTSELVTAVLDSEAEHVLVLVDSCHSGVLRAELSTLLQDLSKERRKHVGLAVVTAGDHEDQPQVGSFTRRVALAWERMNDESAGYASSHLSFAEWEQLLHEVGLSDGVEKDLVDAEWIMPHSLRHQLSACLPNPRYKPSGTAVDPALRQLVLEHGDLEFWRERASGRVSGDDVGWYFSGRTKPMRRLVDFLREGEGVLIVTGAAGSGKSALLARLVTLTAPAFVEDESYAALIARSPGDLRPEPGSVGAAVLARNKSARAVVDDLLTALGGTPAAKGTPMQALFERTTERAAELSRPVTVIIDALDEAEDPLACVSDVILPLARLTAPVGEPVLRLLLGVRSSPVTSYSSGADLRDERADDLLQRLTAALKAEGAAPEPLRTDGPDCEADIAAYAVALLTGPENSPYKDADDEAVEATARVIAKAVAPSFLDAQIATDQLRTAETRQDLTEGGWLHRLADGTSSLLREDIRGIAAATGLPADLLVAALRATALAQGAGLPWGEIWPAVTAALAANPHGAAGPADLEREPTAPGGEAPETADLADHAVRTLRSSRLTGYLATASEDGRTVYRPVHQRLTDLLQASHEWLLGASDATPVRPPLPTTGNAAELAAAHATVTGVLAGLVRGAHPHQAHPYIRRHYLHHAQASDLLTDRHVPVELLAQETSGTLRARLSLPLPTGDPDRGALTAAALIEPYLDDSTDPRSRRDSIHFHQSVRGETRDAADEQRVLAFRWGRWAAQVNVLAPAQKLTRALCAVPTLDRRWLVAVADVSRGVRVWDASTGLPTADLATDGPVFRLRTIRATGGRTFLITLTPHRIEIYDPVSGQLVAQLVVSWARDVHVLEDGPSLWKLFILTQSGSMVWRPHSGQTTPARGVPPYQGEDPLQSAVVRRASGHALVALAGSTGIRLWDPFSGLTADAPFGPRSREVRLATLSRPGQDDLLVVQTRGASTQIWEPFTASQTARIHETGHSLIQVPGGTDFAYATRSYIVVRDMELNEVQRIAADVSRINELTALTGPAGPRVVSAAPQGIRIWDLAPTGRPHGDDLPDTAYPAPAPHGFFLHTWPLRRITYPGPDGPRDCVVVGTRDGLDVHDAITGRLLKQIPIPTAPVTVVEALPSPQGAAHVAVAGTSASVWDLVSGESVASPDPASLPHFSSRTCVTVTGDGLPVFVTASARSKLATTTLDPNSGETVTHVTPTDFGRDWGPMLIPVLAAHTVTGPGIVVAHGRAIELVDALTGHRLGPWVRGKPGPPNRVGCIVPRSDGLQVAVANDREIQVWDLTGGTQVAAWPAHGTLAMTGLHLTGGRTLLVSGSSSGVRVWDSTTGELLHTLLTGAPVHAVITGITEEGPVLHLHGPAGLVTLAVDPPLL</sequence>
<organism evidence="3 4">
    <name type="scientific">Streptomyces laculatispora</name>
    <dbReference type="NCBI Taxonomy" id="887464"/>
    <lineage>
        <taxon>Bacteria</taxon>
        <taxon>Bacillati</taxon>
        <taxon>Actinomycetota</taxon>
        <taxon>Actinomycetes</taxon>
        <taxon>Kitasatosporales</taxon>
        <taxon>Streptomycetaceae</taxon>
        <taxon>Streptomyces</taxon>
    </lineage>
</organism>
<name>A0ABY9ICP8_9ACTN</name>
<feature type="domain" description="Orc1-like AAA ATPase" evidence="2">
    <location>
        <begin position="301"/>
        <end position="434"/>
    </location>
</feature>
<dbReference type="InterPro" id="IPR011047">
    <property type="entry name" value="Quinoprotein_ADH-like_sf"/>
</dbReference>
<evidence type="ECO:0000256" key="1">
    <source>
        <dbReference type="SAM" id="MobiDB-lite"/>
    </source>
</evidence>
<dbReference type="InterPro" id="IPR027417">
    <property type="entry name" value="P-loop_NTPase"/>
</dbReference>
<evidence type="ECO:0000313" key="4">
    <source>
        <dbReference type="Proteomes" id="UP001229952"/>
    </source>
</evidence>
<proteinExistence type="predicted"/>
<dbReference type="SUPFAM" id="SSF52540">
    <property type="entry name" value="P-loop containing nucleoside triphosphate hydrolases"/>
    <property type="match status" value="1"/>
</dbReference>
<dbReference type="InterPro" id="IPR001680">
    <property type="entry name" value="WD40_rpt"/>
</dbReference>
<gene>
    <name evidence="3" type="ORF">P8A22_30960</name>
</gene>
<keyword evidence="4" id="KW-1185">Reference proteome</keyword>
<feature type="region of interest" description="Disordered" evidence="1">
    <location>
        <begin position="642"/>
        <end position="664"/>
    </location>
</feature>
<dbReference type="Pfam" id="PF13191">
    <property type="entry name" value="AAA_16"/>
    <property type="match status" value="1"/>
</dbReference>
<dbReference type="Gene3D" id="2.130.10.10">
    <property type="entry name" value="YVTN repeat-like/Quinoprotein amine dehydrogenase"/>
    <property type="match status" value="3"/>
</dbReference>
<evidence type="ECO:0000259" key="2">
    <source>
        <dbReference type="Pfam" id="PF13191"/>
    </source>
</evidence>
<dbReference type="Proteomes" id="UP001229952">
    <property type="component" value="Chromosome"/>
</dbReference>